<evidence type="ECO:0000256" key="1">
    <source>
        <dbReference type="SAM" id="MobiDB-lite"/>
    </source>
</evidence>
<evidence type="ECO:0000313" key="3">
    <source>
        <dbReference type="Proteomes" id="UP000440004"/>
    </source>
</evidence>
<evidence type="ECO:0000313" key="2">
    <source>
        <dbReference type="EMBL" id="MPW26326.1"/>
    </source>
</evidence>
<dbReference type="Proteomes" id="UP000440004">
    <property type="component" value="Unassembled WGS sequence"/>
</dbReference>
<protein>
    <submittedName>
        <fullName evidence="2">Uncharacterized protein</fullName>
    </submittedName>
</protein>
<comment type="caution">
    <text evidence="2">The sequence shown here is derived from an EMBL/GenBank/DDBJ whole genome shotgun (WGS) entry which is preliminary data.</text>
</comment>
<keyword evidence="3" id="KW-1185">Reference proteome</keyword>
<sequence length="60" mass="7192">MLLLLVFTLFAFWVMAKIVIESNHIINKRMKKAGHKGSYAQYKKNINQEDIRKKSKKRRK</sequence>
<feature type="region of interest" description="Disordered" evidence="1">
    <location>
        <begin position="34"/>
        <end position="60"/>
    </location>
</feature>
<accession>A0A6A7KAB8</accession>
<organism evidence="2 3">
    <name type="scientific">Alkalibaculum sporogenes</name>
    <dbReference type="NCBI Taxonomy" id="2655001"/>
    <lineage>
        <taxon>Bacteria</taxon>
        <taxon>Bacillati</taxon>
        <taxon>Bacillota</taxon>
        <taxon>Clostridia</taxon>
        <taxon>Eubacteriales</taxon>
        <taxon>Eubacteriaceae</taxon>
        <taxon>Alkalibaculum</taxon>
    </lineage>
</organism>
<gene>
    <name evidence="2" type="ORF">GC105_11050</name>
</gene>
<name>A0A6A7KAB8_9FIRM</name>
<reference evidence="2 3" key="1">
    <citation type="submission" date="2019-10" db="EMBL/GenBank/DDBJ databases">
        <title>Alkalibaculum tamaniensis sp.nov., a new alkaliphilic acetogen, isolated on methoxylated aromatics from a mud volcano.</title>
        <authorList>
            <person name="Khomyakova M.A."/>
            <person name="Merkel A.Y."/>
            <person name="Bonch-Osmolovskaya E.A."/>
            <person name="Slobodkin A.I."/>
        </authorList>
    </citation>
    <scope>NUCLEOTIDE SEQUENCE [LARGE SCALE GENOMIC DNA]</scope>
    <source>
        <strain evidence="2 3">M08DMB</strain>
    </source>
</reference>
<dbReference type="EMBL" id="WHNX01000016">
    <property type="protein sequence ID" value="MPW26326.1"/>
    <property type="molecule type" value="Genomic_DNA"/>
</dbReference>
<dbReference type="AlphaFoldDB" id="A0A6A7KAB8"/>
<proteinExistence type="predicted"/>